<evidence type="ECO:0000313" key="2">
    <source>
        <dbReference type="EMBL" id="TKW49530.1"/>
    </source>
</evidence>
<reference evidence="2 3" key="1">
    <citation type="journal article" date="2019" name="PLoS ONE">
        <title>Comparative genome analysis indicates high evolutionary potential of pathogenicity genes in Colletotrichum tanaceti.</title>
        <authorList>
            <person name="Lelwala R.V."/>
            <person name="Korhonen P.K."/>
            <person name="Young N.D."/>
            <person name="Scott J.B."/>
            <person name="Ades P.A."/>
            <person name="Gasser R.B."/>
            <person name="Taylor P.W.J."/>
        </authorList>
    </citation>
    <scope>NUCLEOTIDE SEQUENCE [LARGE SCALE GENOMIC DNA]</scope>
    <source>
        <strain evidence="2">BRIP57314</strain>
    </source>
</reference>
<gene>
    <name evidence="2" type="ORF">CTA1_6395</name>
</gene>
<organism evidence="2 3">
    <name type="scientific">Colletotrichum tanaceti</name>
    <dbReference type="NCBI Taxonomy" id="1306861"/>
    <lineage>
        <taxon>Eukaryota</taxon>
        <taxon>Fungi</taxon>
        <taxon>Dikarya</taxon>
        <taxon>Ascomycota</taxon>
        <taxon>Pezizomycotina</taxon>
        <taxon>Sordariomycetes</taxon>
        <taxon>Hypocreomycetidae</taxon>
        <taxon>Glomerellales</taxon>
        <taxon>Glomerellaceae</taxon>
        <taxon>Colletotrichum</taxon>
        <taxon>Colletotrichum destructivum species complex</taxon>
    </lineage>
</organism>
<sequence>GDLGRELDGGQVGVHDHARNQGPVLAGRRGLVGVVAAGVLQGEGVGDGLVGAVGEVDGVGAGEVGRVVELELAAVEAELGGVAEDATGVDEAGADLGGGRPEAVVDGAGGPVGPGDGAGGGGDAGDEAAGPLRVVLVGGAAAEAADPEGGDAGDVGGGHARAAEDAVAVGRVGAQDAGARGGDVGLEGEVKGAAPGRVAGGTAAAGVADADVVLGVDVEGGLDGAPGADGLDHGLAGGGFDEADEADAAGADGARVDVVVAVEEHELGAKGGGVVVLVGDGAAAEADEHDGLVQAGRVLGQGPAGVVLDRDVEGDGGDGPVDDGVREEAGAGDVGDAGLVGGAVAVEVGGEGLGGEHAGVGGGDGQDALAGGAAGHLEGAVLARVAGGEDDDDALVDDPRGHDGQGVLGEAAALSDAGADDVGARVKGLEEAFDDGLFVGVAGAAEHLERKQLGFGGDSDKPGVVIGFVSRFVFGDEQ</sequence>
<evidence type="ECO:0000313" key="3">
    <source>
        <dbReference type="Proteomes" id="UP000310108"/>
    </source>
</evidence>
<feature type="non-terminal residue" evidence="2">
    <location>
        <position position="1"/>
    </location>
</feature>
<feature type="region of interest" description="Disordered" evidence="1">
    <location>
        <begin position="1"/>
        <end position="20"/>
    </location>
</feature>
<evidence type="ECO:0000256" key="1">
    <source>
        <dbReference type="SAM" id="MobiDB-lite"/>
    </source>
</evidence>
<protein>
    <submittedName>
        <fullName evidence="2">Uncharacterized protein</fullName>
    </submittedName>
</protein>
<proteinExistence type="predicted"/>
<dbReference type="EMBL" id="PJEX01000525">
    <property type="protein sequence ID" value="TKW49530.1"/>
    <property type="molecule type" value="Genomic_DNA"/>
</dbReference>
<dbReference type="AlphaFoldDB" id="A0A4U6X2F0"/>
<feature type="compositionally biased region" description="Basic and acidic residues" evidence="1">
    <location>
        <begin position="1"/>
        <end position="19"/>
    </location>
</feature>
<comment type="caution">
    <text evidence="2">The sequence shown here is derived from an EMBL/GenBank/DDBJ whole genome shotgun (WGS) entry which is preliminary data.</text>
</comment>
<name>A0A4U6X2F0_9PEZI</name>
<accession>A0A4U6X2F0</accession>
<keyword evidence="3" id="KW-1185">Reference proteome</keyword>
<dbReference type="Proteomes" id="UP000310108">
    <property type="component" value="Unassembled WGS sequence"/>
</dbReference>